<reference evidence="3" key="1">
    <citation type="submission" date="2015-07" db="EMBL/GenBank/DDBJ databases">
        <title>Draft Genome Sequence of Oceanobacillus picturae Heshi-B3 that Was Isolated from Fermented Rice Bran with Aging Salted Mackerel, Which Was Named Heshiko as Traditional Fermented Seafood in Japan.</title>
        <authorList>
            <person name="Akuzawa S."/>
            <person name="Nakagawa J."/>
            <person name="Kanekatsu T."/>
            <person name="Kanesaki Y."/>
            <person name="Suzuki T."/>
        </authorList>
    </citation>
    <scope>NUCLEOTIDE SEQUENCE [LARGE SCALE GENOMIC DNA]</scope>
    <source>
        <strain evidence="3">Heshi-B3</strain>
    </source>
</reference>
<proteinExistence type="predicted"/>
<reference evidence="2 3" key="2">
    <citation type="journal article" date="2016" name="Genome Announc.">
        <title>Draft Genome Sequence of Oceanobacillus picturae Heshi-B3, Isolated from Fermented Rice Bran in a Traditional Japanese Seafood Dish.</title>
        <authorList>
            <person name="Akuzawa S."/>
            <person name="Nagaoka J."/>
            <person name="Kanekatsu M."/>
            <person name="Kanesaki Y."/>
            <person name="Suzuki T."/>
        </authorList>
    </citation>
    <scope>NUCLEOTIDE SEQUENCE [LARGE SCALE GENOMIC DNA]</scope>
    <source>
        <strain evidence="2 3">Heshi-B3</strain>
    </source>
</reference>
<keyword evidence="1" id="KW-0472">Membrane</keyword>
<keyword evidence="1" id="KW-0812">Transmembrane</keyword>
<evidence type="ECO:0000256" key="1">
    <source>
        <dbReference type="SAM" id="Phobius"/>
    </source>
</evidence>
<comment type="caution">
    <text evidence="2">The sequence shown here is derived from an EMBL/GenBank/DDBJ whole genome shotgun (WGS) entry which is preliminary data.</text>
</comment>
<sequence length="71" mass="7763">MKVALLFLLGILIGFLLSSLFNSLGLPNFSDLFEVIFGEPNTVSILIVSVLIIILFSLTVRGLIKQVKEGK</sequence>
<name>A0A0U9H5B0_9BACI</name>
<organism evidence="2 3">
    <name type="scientific">Oceanobacillus picturae</name>
    <dbReference type="NCBI Taxonomy" id="171693"/>
    <lineage>
        <taxon>Bacteria</taxon>
        <taxon>Bacillati</taxon>
        <taxon>Bacillota</taxon>
        <taxon>Bacilli</taxon>
        <taxon>Bacillales</taxon>
        <taxon>Bacillaceae</taxon>
        <taxon>Oceanobacillus</taxon>
    </lineage>
</organism>
<protein>
    <submittedName>
        <fullName evidence="2">ABC transporter permease</fullName>
    </submittedName>
</protein>
<dbReference type="EMBL" id="BBXV01000019">
    <property type="protein sequence ID" value="GAQ17679.1"/>
    <property type="molecule type" value="Genomic_DNA"/>
</dbReference>
<accession>A0A0U9H5B0</accession>
<feature type="transmembrane region" description="Helical" evidence="1">
    <location>
        <begin position="41"/>
        <end position="64"/>
    </location>
</feature>
<dbReference type="RefSeq" id="WP_058949962.1">
    <property type="nucleotide sequence ID" value="NZ_BBXV01000019.1"/>
</dbReference>
<dbReference type="Proteomes" id="UP000052946">
    <property type="component" value="Unassembled WGS sequence"/>
</dbReference>
<evidence type="ECO:0000313" key="2">
    <source>
        <dbReference type="EMBL" id="GAQ17679.1"/>
    </source>
</evidence>
<gene>
    <name evidence="2" type="ORF">OPHB3_1604</name>
</gene>
<keyword evidence="1" id="KW-1133">Transmembrane helix</keyword>
<evidence type="ECO:0000313" key="3">
    <source>
        <dbReference type="Proteomes" id="UP000052946"/>
    </source>
</evidence>
<dbReference type="AlphaFoldDB" id="A0A0U9H5B0"/>